<evidence type="ECO:0000313" key="2">
    <source>
        <dbReference type="Proteomes" id="UP000184363"/>
    </source>
</evidence>
<dbReference type="STRING" id="1848.SAMN05443637_13513"/>
<dbReference type="Proteomes" id="UP000184363">
    <property type="component" value="Unassembled WGS sequence"/>
</dbReference>
<sequence length="322" mass="33611">MAGGYDGAGSLFALGLRLTKLDESGAPLPGPQNCYVTESLAQIGVNQEYSEPDAVEFRNGQGVVCVYYAPPRTLLRGLIEDLIICTPDPNVLEFCCGGEVITSGGTDEIQTLEIEGSPTGGSFTLTFDGETTASIPYNANAADIQAALEALSNIHPGDVTVSGSGPFTIEFGGFLANRNLPMIIADSSGLTGGTDPEVTITEAVAGAPGPNVIGYRAPQVNVDPTPNGIAIEAWSRAVLDNAYAANLPYFHWVLPRARLTPSEAISLGAEDPTTPTFSGTLESNSEFGAGPAGDITFPTDRIWQYCRVSSIPDLTAGFVEVS</sequence>
<name>A0A1M7BDF8_PSETH</name>
<dbReference type="EMBL" id="FRAP01000035">
    <property type="protein sequence ID" value="SHL53050.1"/>
    <property type="molecule type" value="Genomic_DNA"/>
</dbReference>
<proteinExistence type="predicted"/>
<keyword evidence="2" id="KW-1185">Reference proteome</keyword>
<dbReference type="OrthoDB" id="4578848at2"/>
<gene>
    <name evidence="1" type="ORF">SAMN05443637_13513</name>
</gene>
<protein>
    <submittedName>
        <fullName evidence="1">Uncharacterized protein</fullName>
    </submittedName>
</protein>
<evidence type="ECO:0000313" key="1">
    <source>
        <dbReference type="EMBL" id="SHL53050.1"/>
    </source>
</evidence>
<accession>A0A1M7BDF8</accession>
<dbReference type="AlphaFoldDB" id="A0A1M7BDF8"/>
<dbReference type="RefSeq" id="WP_073460567.1">
    <property type="nucleotide sequence ID" value="NZ_FRAP01000035.1"/>
</dbReference>
<reference evidence="1 2" key="1">
    <citation type="submission" date="2016-11" db="EMBL/GenBank/DDBJ databases">
        <authorList>
            <person name="Jaros S."/>
            <person name="Januszkiewicz K."/>
            <person name="Wedrychowicz H."/>
        </authorList>
    </citation>
    <scope>NUCLEOTIDE SEQUENCE [LARGE SCALE GENOMIC DNA]</scope>
    <source>
        <strain evidence="1 2">DSM 43832</strain>
    </source>
</reference>
<organism evidence="1 2">
    <name type="scientific">Pseudonocardia thermophila</name>
    <dbReference type="NCBI Taxonomy" id="1848"/>
    <lineage>
        <taxon>Bacteria</taxon>
        <taxon>Bacillati</taxon>
        <taxon>Actinomycetota</taxon>
        <taxon>Actinomycetes</taxon>
        <taxon>Pseudonocardiales</taxon>
        <taxon>Pseudonocardiaceae</taxon>
        <taxon>Pseudonocardia</taxon>
    </lineage>
</organism>